<proteinExistence type="predicted"/>
<sequence>MTANDAQEMSELERLCDLGAAEVLMPREEFQASVGGHWGIDCVERLIAEFGSSREATVFRLASAYPGMAAAGLLCFRRTKGDQAKLESMMQYPQTSLFDFSSSAKSAAGIADPKYRRQSFHTSDDFPTTHTVRWNKSFDEDSIVYKVGPNGVMSSGEPLPNGIELKGILEVVQAPYQRDHADIEHPDILFYWRAA</sequence>
<protein>
    <submittedName>
        <fullName evidence="1">Uncharacterized protein</fullName>
    </submittedName>
</protein>
<keyword evidence="2" id="KW-1185">Reference proteome</keyword>
<comment type="caution">
    <text evidence="1">The sequence shown here is derived from an EMBL/GenBank/DDBJ whole genome shotgun (WGS) entry which is preliminary data.</text>
</comment>
<name>A0A7Y9TES3_9BACT</name>
<reference evidence="1 2" key="1">
    <citation type="submission" date="2020-07" db="EMBL/GenBank/DDBJ databases">
        <title>Genomic Encyclopedia of Type Strains, Phase IV (KMG-V): Genome sequencing to study the core and pangenomes of soil and plant-associated prokaryotes.</title>
        <authorList>
            <person name="Whitman W."/>
        </authorList>
    </citation>
    <scope>NUCLEOTIDE SEQUENCE [LARGE SCALE GENOMIC DNA]</scope>
    <source>
        <strain evidence="1 2">X4EP2</strain>
    </source>
</reference>
<evidence type="ECO:0000313" key="2">
    <source>
        <dbReference type="Proteomes" id="UP000589520"/>
    </source>
</evidence>
<accession>A0A7Y9TES3</accession>
<dbReference type="Proteomes" id="UP000589520">
    <property type="component" value="Unassembled WGS sequence"/>
</dbReference>
<evidence type="ECO:0000313" key="1">
    <source>
        <dbReference type="EMBL" id="NYF77981.1"/>
    </source>
</evidence>
<organism evidence="1 2">
    <name type="scientific">Granulicella arctica</name>
    <dbReference type="NCBI Taxonomy" id="940613"/>
    <lineage>
        <taxon>Bacteria</taxon>
        <taxon>Pseudomonadati</taxon>
        <taxon>Acidobacteriota</taxon>
        <taxon>Terriglobia</taxon>
        <taxon>Terriglobales</taxon>
        <taxon>Acidobacteriaceae</taxon>
        <taxon>Granulicella</taxon>
    </lineage>
</organism>
<dbReference type="EMBL" id="JACCCW010000001">
    <property type="protein sequence ID" value="NYF77981.1"/>
    <property type="molecule type" value="Genomic_DNA"/>
</dbReference>
<gene>
    <name evidence="1" type="ORF">HDF17_000268</name>
</gene>
<dbReference type="AlphaFoldDB" id="A0A7Y9TES3"/>